<protein>
    <submittedName>
        <fullName evidence="2">Uncharacterized protein</fullName>
    </submittedName>
</protein>
<accession>A0A6G0XMC6</accession>
<keyword evidence="1" id="KW-0472">Membrane</keyword>
<sequence length="210" mass="23028">MSRVNAILKTLLVNVVAPLVIYYIASRYTSQVEALVLSGIPPAVNAIITMVCQRQLDILASLTVVSIALSAVIATLTEDPKLLLVKDSSFTIIIGATFLGSTIYAKEDLIWSYNRQLRGPDAKDQLDAKYAKPDVRGRSQLVCRVWGSALLLEAAVRVVLVYSISVDTMVYVSPILMIVTFATLGFWTKWYVSKVREENAAAATETTKLV</sequence>
<keyword evidence="1" id="KW-0812">Transmembrane</keyword>
<evidence type="ECO:0000256" key="1">
    <source>
        <dbReference type="SAM" id="Phobius"/>
    </source>
</evidence>
<feature type="transmembrane region" description="Helical" evidence="1">
    <location>
        <begin position="88"/>
        <end position="105"/>
    </location>
</feature>
<proteinExistence type="predicted"/>
<evidence type="ECO:0000313" key="3">
    <source>
        <dbReference type="Proteomes" id="UP000481153"/>
    </source>
</evidence>
<dbReference type="EMBL" id="VJMJ01000036">
    <property type="protein sequence ID" value="KAF0741570.1"/>
    <property type="molecule type" value="Genomic_DNA"/>
</dbReference>
<feature type="transmembrane region" description="Helical" evidence="1">
    <location>
        <begin position="141"/>
        <end position="162"/>
    </location>
</feature>
<keyword evidence="1" id="KW-1133">Transmembrane helix</keyword>
<dbReference type="Proteomes" id="UP000481153">
    <property type="component" value="Unassembled WGS sequence"/>
</dbReference>
<feature type="transmembrane region" description="Helical" evidence="1">
    <location>
        <begin position="168"/>
        <end position="187"/>
    </location>
</feature>
<feature type="transmembrane region" description="Helical" evidence="1">
    <location>
        <begin position="31"/>
        <end position="51"/>
    </location>
</feature>
<keyword evidence="3" id="KW-1185">Reference proteome</keyword>
<evidence type="ECO:0000313" key="2">
    <source>
        <dbReference type="EMBL" id="KAF0741570.1"/>
    </source>
</evidence>
<comment type="caution">
    <text evidence="2">The sequence shown here is derived from an EMBL/GenBank/DDBJ whole genome shotgun (WGS) entry which is preliminary data.</text>
</comment>
<dbReference type="NCBIfam" id="NF041646">
    <property type="entry name" value="VC0807_fam"/>
    <property type="match status" value="1"/>
</dbReference>
<dbReference type="VEuPathDB" id="FungiDB:AeMF1_006132"/>
<feature type="transmembrane region" description="Helical" evidence="1">
    <location>
        <begin position="7"/>
        <end position="25"/>
    </location>
</feature>
<reference evidence="2 3" key="1">
    <citation type="submission" date="2019-07" db="EMBL/GenBank/DDBJ databases">
        <title>Genomics analysis of Aphanomyces spp. identifies a new class of oomycete effector associated with host adaptation.</title>
        <authorList>
            <person name="Gaulin E."/>
        </authorList>
    </citation>
    <scope>NUCLEOTIDE SEQUENCE [LARGE SCALE GENOMIC DNA]</scope>
    <source>
        <strain evidence="2 3">ATCC 201684</strain>
    </source>
</reference>
<organism evidence="2 3">
    <name type="scientific">Aphanomyces euteiches</name>
    <dbReference type="NCBI Taxonomy" id="100861"/>
    <lineage>
        <taxon>Eukaryota</taxon>
        <taxon>Sar</taxon>
        <taxon>Stramenopiles</taxon>
        <taxon>Oomycota</taxon>
        <taxon>Saprolegniomycetes</taxon>
        <taxon>Saprolegniales</taxon>
        <taxon>Verrucalvaceae</taxon>
        <taxon>Aphanomyces</taxon>
    </lineage>
</organism>
<dbReference type="AlphaFoldDB" id="A0A6G0XMC6"/>
<gene>
    <name evidence="2" type="ORF">Ae201684_003251</name>
</gene>
<name>A0A6G0XMC6_9STRA</name>
<feature type="transmembrane region" description="Helical" evidence="1">
    <location>
        <begin position="58"/>
        <end position="76"/>
    </location>
</feature>